<organism evidence="1 2">
    <name type="scientific">Limobrevibacterium gyesilva</name>
    <dbReference type="NCBI Taxonomy" id="2991712"/>
    <lineage>
        <taxon>Bacteria</taxon>
        <taxon>Pseudomonadati</taxon>
        <taxon>Pseudomonadota</taxon>
        <taxon>Alphaproteobacteria</taxon>
        <taxon>Acetobacterales</taxon>
        <taxon>Acetobacteraceae</taxon>
        <taxon>Limobrevibacterium</taxon>
    </lineage>
</organism>
<dbReference type="Proteomes" id="UP001165679">
    <property type="component" value="Unassembled WGS sequence"/>
</dbReference>
<evidence type="ECO:0000313" key="1">
    <source>
        <dbReference type="EMBL" id="MCW3473194.1"/>
    </source>
</evidence>
<reference evidence="1" key="2">
    <citation type="submission" date="2022-10" db="EMBL/GenBank/DDBJ databases">
        <authorList>
            <person name="Trinh H.N."/>
        </authorList>
    </citation>
    <scope>NUCLEOTIDE SEQUENCE</scope>
    <source>
        <strain evidence="1">RN2-1</strain>
    </source>
</reference>
<sequence length="78" mass="8405">MNEPALPPPRSGAADGFAVTVGLDDLLLDSLARLAAAGEVEAACRLAGKACQLQRRSNERSAHRFNALLHRLTPQLQW</sequence>
<dbReference type="EMBL" id="JAPDNT010000001">
    <property type="protein sequence ID" value="MCW3473194.1"/>
    <property type="molecule type" value="Genomic_DNA"/>
</dbReference>
<name>A0AA42CD36_9PROT</name>
<gene>
    <name evidence="1" type="ORF">OL599_01255</name>
</gene>
<evidence type="ECO:0000313" key="2">
    <source>
        <dbReference type="Proteomes" id="UP001165679"/>
    </source>
</evidence>
<dbReference type="AlphaFoldDB" id="A0AA42CD36"/>
<comment type="caution">
    <text evidence="1">The sequence shown here is derived from an EMBL/GenBank/DDBJ whole genome shotgun (WGS) entry which is preliminary data.</text>
</comment>
<protein>
    <submittedName>
        <fullName evidence="1">Uncharacterized protein</fullName>
    </submittedName>
</protein>
<accession>A0AA42CD36</accession>
<keyword evidence="2" id="KW-1185">Reference proteome</keyword>
<proteinExistence type="predicted"/>
<reference evidence="1" key="1">
    <citation type="submission" date="2022-09" db="EMBL/GenBank/DDBJ databases">
        <title>Rhodovastum sp. nov. RN2-1 isolated from soil in Seongnam, South Korea.</title>
        <authorList>
            <person name="Le N.T."/>
        </authorList>
    </citation>
    <scope>NUCLEOTIDE SEQUENCE</scope>
    <source>
        <strain evidence="1">RN2-1</strain>
    </source>
</reference>
<dbReference type="RefSeq" id="WP_264711772.1">
    <property type="nucleotide sequence ID" value="NZ_JAPDNT010000001.1"/>
</dbReference>